<protein>
    <submittedName>
        <fullName evidence="1">Uncharacterized protein</fullName>
    </submittedName>
</protein>
<dbReference type="RefSeq" id="WP_098317094.1">
    <property type="nucleotide sequence ID" value="NZ_NTYF01000023.1"/>
</dbReference>
<evidence type="ECO:0000313" key="2">
    <source>
        <dbReference type="Proteomes" id="UP000219897"/>
    </source>
</evidence>
<comment type="caution">
    <text evidence="1">The sequence shown here is derived from an EMBL/GenBank/DDBJ whole genome shotgun (WGS) entry which is preliminary data.</text>
</comment>
<gene>
    <name evidence="1" type="ORF">CN495_08345</name>
</gene>
<organism evidence="1 2">
    <name type="scientific">Bacillus thuringiensis</name>
    <dbReference type="NCBI Taxonomy" id="1428"/>
    <lineage>
        <taxon>Bacteria</taxon>
        <taxon>Bacillati</taxon>
        <taxon>Bacillota</taxon>
        <taxon>Bacilli</taxon>
        <taxon>Bacillales</taxon>
        <taxon>Bacillaceae</taxon>
        <taxon>Bacillus</taxon>
        <taxon>Bacillus cereus group</taxon>
    </lineage>
</organism>
<evidence type="ECO:0000313" key="1">
    <source>
        <dbReference type="EMBL" id="PER55754.1"/>
    </source>
</evidence>
<dbReference type="Proteomes" id="UP000219897">
    <property type="component" value="Unassembled WGS sequence"/>
</dbReference>
<dbReference type="AlphaFoldDB" id="A0ABD6SB30"/>
<accession>A0ABD6SB30</accession>
<sequence length="109" mass="12720">MSYVPFEDSKQMGFGFYVLDDAVEVQARDTFYLLPNEVKEIVKAKDKRTYHSRLPLTTDNPNSWFEVTDAGIQIKQTFVGGVSQMVYMPHAWLKQIALELQKRVQFRKN</sequence>
<reference evidence="1 2" key="1">
    <citation type="submission" date="2017-09" db="EMBL/GenBank/DDBJ databases">
        <title>Large-scale bioinformatics analysis of Bacillus genomes uncovers conserved roles of natural products in bacterial physiology.</title>
        <authorList>
            <consortium name="Agbiome Team Llc"/>
            <person name="Bleich R.M."/>
            <person name="Kirk G.J."/>
            <person name="Santa Maria K.C."/>
            <person name="Allen S.E."/>
            <person name="Farag S."/>
            <person name="Shank E.A."/>
            <person name="Bowers A."/>
        </authorList>
    </citation>
    <scope>NUCLEOTIDE SEQUENCE [LARGE SCALE GENOMIC DNA]</scope>
    <source>
        <strain evidence="1 2">AFS005140</strain>
    </source>
</reference>
<name>A0ABD6SB30_BACTU</name>
<proteinExistence type="predicted"/>
<dbReference type="EMBL" id="NTYF01000023">
    <property type="protein sequence ID" value="PER55754.1"/>
    <property type="molecule type" value="Genomic_DNA"/>
</dbReference>